<evidence type="ECO:0008006" key="9">
    <source>
        <dbReference type="Google" id="ProtNLM"/>
    </source>
</evidence>
<organism evidence="7 8">
    <name type="scientific">Stachybotrys chartarum (strain CBS 109288 / IBT 7711)</name>
    <name type="common">Toxic black mold</name>
    <name type="synonym">Stilbospora chartarum</name>
    <dbReference type="NCBI Taxonomy" id="1280523"/>
    <lineage>
        <taxon>Eukaryota</taxon>
        <taxon>Fungi</taxon>
        <taxon>Dikarya</taxon>
        <taxon>Ascomycota</taxon>
        <taxon>Pezizomycotina</taxon>
        <taxon>Sordariomycetes</taxon>
        <taxon>Hypocreomycetidae</taxon>
        <taxon>Hypocreales</taxon>
        <taxon>Stachybotryaceae</taxon>
        <taxon>Stachybotrys</taxon>
    </lineage>
</organism>
<evidence type="ECO:0000313" key="8">
    <source>
        <dbReference type="Proteomes" id="UP000028045"/>
    </source>
</evidence>
<protein>
    <recommendedName>
        <fullName evidence="9">Mid2 domain-containing protein</fullName>
    </recommendedName>
</protein>
<feature type="compositionally biased region" description="Low complexity" evidence="5">
    <location>
        <begin position="204"/>
        <end position="244"/>
    </location>
</feature>
<dbReference type="EMBL" id="KL648070">
    <property type="protein sequence ID" value="KEY72547.1"/>
    <property type="molecule type" value="Genomic_DNA"/>
</dbReference>
<sequence>MLRIRDPTQRRDDLQDRDKARNVPRQGDEATPTNDSNAEDDPATTQRPPPMASRVVEFEESSFEYARALSGDTRYYDISWITNLDATITYVGWFRVNSDTQQRIVLDFVEGPRSGPRAGTRGLLSNVDEGGATLAASNAELDEFYGDEMYIEVRWIIINPPSAGYSLSGNFTVVASEEEAKEENERTDWNDIRGTDNVTSGMNPFPSTQPTQSDSPSSSPPQMTAAPEATSSNLDPSTTSTTSTVAAGNSDENASSSETGSGGLSTGAIAGIAVGASVGLILVIALLVWFFILRPRRKRRMAENTANSSSEEVHRATPALIADKEISRMDDSPHEPYSDEIRPAAMAGSAPRHSQHAGADATYTPYQHTAPSGSRQDLTRSGANTPQGVPRSVAHLVEDGMTEDEIRRLEEEERQLDDAIERARRR</sequence>
<keyword evidence="4 6" id="KW-0472">Membrane</keyword>
<evidence type="ECO:0000313" key="7">
    <source>
        <dbReference type="EMBL" id="KEY72547.1"/>
    </source>
</evidence>
<evidence type="ECO:0000256" key="2">
    <source>
        <dbReference type="ARBA" id="ARBA00022692"/>
    </source>
</evidence>
<feature type="compositionally biased region" description="Basic and acidic residues" evidence="5">
    <location>
        <begin position="1"/>
        <end position="21"/>
    </location>
</feature>
<dbReference type="GO" id="GO:0071944">
    <property type="term" value="C:cell periphery"/>
    <property type="evidence" value="ECO:0007669"/>
    <property type="project" value="UniProtKB-ARBA"/>
</dbReference>
<dbReference type="InterPro" id="IPR051694">
    <property type="entry name" value="Immunoregulatory_rcpt-like"/>
</dbReference>
<keyword evidence="8" id="KW-1185">Reference proteome</keyword>
<keyword evidence="3 6" id="KW-1133">Transmembrane helix</keyword>
<accession>A0A084B4R8</accession>
<dbReference type="GO" id="GO:0016020">
    <property type="term" value="C:membrane"/>
    <property type="evidence" value="ECO:0007669"/>
    <property type="project" value="UniProtKB-SubCell"/>
</dbReference>
<feature type="compositionally biased region" description="Basic and acidic residues" evidence="5">
    <location>
        <begin position="183"/>
        <end position="194"/>
    </location>
</feature>
<feature type="compositionally biased region" description="Basic and acidic residues" evidence="5">
    <location>
        <begin position="404"/>
        <end position="426"/>
    </location>
</feature>
<feature type="region of interest" description="Disordered" evidence="5">
    <location>
        <begin position="1"/>
        <end position="50"/>
    </location>
</feature>
<reference evidence="7 8" key="1">
    <citation type="journal article" date="2014" name="BMC Genomics">
        <title>Comparative genome sequencing reveals chemotype-specific gene clusters in the toxigenic black mold Stachybotrys.</title>
        <authorList>
            <person name="Semeiks J."/>
            <person name="Borek D."/>
            <person name="Otwinowski Z."/>
            <person name="Grishin N.V."/>
        </authorList>
    </citation>
    <scope>NUCLEOTIDE SEQUENCE [LARGE SCALE GENOMIC DNA]</scope>
    <source>
        <strain evidence="8">CBS 109288 / IBT 7711</strain>
    </source>
</reference>
<evidence type="ECO:0000256" key="4">
    <source>
        <dbReference type="ARBA" id="ARBA00023136"/>
    </source>
</evidence>
<evidence type="ECO:0000256" key="3">
    <source>
        <dbReference type="ARBA" id="ARBA00022989"/>
    </source>
</evidence>
<dbReference type="Proteomes" id="UP000028045">
    <property type="component" value="Unassembled WGS sequence"/>
</dbReference>
<feature type="region of interest" description="Disordered" evidence="5">
    <location>
        <begin position="178"/>
        <end position="262"/>
    </location>
</feature>
<dbReference type="PANTHER" id="PTHR15549:SF33">
    <property type="entry name" value="MEMBRANE PROTEIN WSC4, PUTATIVE (AFU_ORTHOLOGUE AFUA_5G09020)-RELATED"/>
    <property type="match status" value="1"/>
</dbReference>
<dbReference type="HOGENOM" id="CLU_709901_0_0_1"/>
<dbReference type="AlphaFoldDB" id="A0A084B4R8"/>
<feature type="compositionally biased region" description="Polar residues" evidence="5">
    <location>
        <begin position="245"/>
        <end position="254"/>
    </location>
</feature>
<proteinExistence type="predicted"/>
<dbReference type="CDD" id="cd12087">
    <property type="entry name" value="TM_EGFR-like"/>
    <property type="match status" value="1"/>
</dbReference>
<evidence type="ECO:0000256" key="1">
    <source>
        <dbReference type="ARBA" id="ARBA00004167"/>
    </source>
</evidence>
<evidence type="ECO:0000256" key="6">
    <source>
        <dbReference type="SAM" id="Phobius"/>
    </source>
</evidence>
<name>A0A084B4R8_STACB</name>
<feature type="compositionally biased region" description="Polar residues" evidence="5">
    <location>
        <begin position="364"/>
        <end position="387"/>
    </location>
</feature>
<feature type="transmembrane region" description="Helical" evidence="6">
    <location>
        <begin position="268"/>
        <end position="292"/>
    </location>
</feature>
<comment type="subcellular location">
    <subcellularLocation>
        <location evidence="1">Membrane</location>
        <topology evidence="1">Single-pass membrane protein</topology>
    </subcellularLocation>
</comment>
<gene>
    <name evidence="7" type="ORF">S7711_05618</name>
</gene>
<keyword evidence="2 6" id="KW-0812">Transmembrane</keyword>
<dbReference type="OrthoDB" id="5240751at2759"/>
<feature type="region of interest" description="Disordered" evidence="5">
    <location>
        <begin position="363"/>
        <end position="426"/>
    </location>
</feature>
<dbReference type="PANTHER" id="PTHR15549">
    <property type="entry name" value="PAIRED IMMUNOGLOBULIN-LIKE TYPE 2 RECEPTOR"/>
    <property type="match status" value="1"/>
</dbReference>
<evidence type="ECO:0000256" key="5">
    <source>
        <dbReference type="SAM" id="MobiDB-lite"/>
    </source>
</evidence>